<keyword evidence="2" id="KW-1185">Reference proteome</keyword>
<protein>
    <submittedName>
        <fullName evidence="1">Uncharacterized protein</fullName>
    </submittedName>
</protein>
<dbReference type="KEGG" id="pcx:LPB68_01275"/>
<evidence type="ECO:0000313" key="1">
    <source>
        <dbReference type="EMBL" id="OAB74872.1"/>
    </source>
</evidence>
<gene>
    <name evidence="1" type="ORF">PNBC_12680</name>
</gene>
<dbReference type="EMBL" id="LSFN01000014">
    <property type="protein sequence ID" value="OAB74872.1"/>
    <property type="molecule type" value="Genomic_DNA"/>
</dbReference>
<organism evidence="1 2">
    <name type="scientific">Paenibacillus crassostreae</name>
    <dbReference type="NCBI Taxonomy" id="1763538"/>
    <lineage>
        <taxon>Bacteria</taxon>
        <taxon>Bacillati</taxon>
        <taxon>Bacillota</taxon>
        <taxon>Bacilli</taxon>
        <taxon>Bacillales</taxon>
        <taxon>Paenibacillaceae</taxon>
        <taxon>Paenibacillus</taxon>
    </lineage>
</organism>
<accession>A0A167DWW2</accession>
<dbReference type="STRING" id="1763538.LPB68_01275"/>
<proteinExistence type="predicted"/>
<sequence>MREMNLLDVVRPNNNRDRLKVIKTTASRKIRPEDEMVILMQSARNKFKKTIDSGRIEIVKEREWTLR</sequence>
<dbReference type="RefSeq" id="WP_068658613.1">
    <property type="nucleotide sequence ID" value="NZ_CP017770.1"/>
</dbReference>
<evidence type="ECO:0000313" key="2">
    <source>
        <dbReference type="Proteomes" id="UP000077134"/>
    </source>
</evidence>
<dbReference type="AlphaFoldDB" id="A0A167DWW2"/>
<comment type="caution">
    <text evidence="1">The sequence shown here is derived from an EMBL/GenBank/DDBJ whole genome shotgun (WGS) entry which is preliminary data.</text>
</comment>
<reference evidence="1 2" key="1">
    <citation type="submission" date="2016-02" db="EMBL/GenBank/DDBJ databases">
        <title>Paenibacillus sp. LPB0068, isolated from Crassostrea gigas.</title>
        <authorList>
            <person name="Shin S.-K."/>
            <person name="Yi H."/>
        </authorList>
    </citation>
    <scope>NUCLEOTIDE SEQUENCE [LARGE SCALE GENOMIC DNA]</scope>
    <source>
        <strain evidence="1 2">LPB0068</strain>
    </source>
</reference>
<name>A0A167DWW2_9BACL</name>
<dbReference type="Proteomes" id="UP000077134">
    <property type="component" value="Unassembled WGS sequence"/>
</dbReference>
<dbReference type="OrthoDB" id="2647743at2"/>